<dbReference type="Pfam" id="PF00348">
    <property type="entry name" value="polyprenyl_synt"/>
    <property type="match status" value="1"/>
</dbReference>
<dbReference type="SUPFAM" id="SSF48576">
    <property type="entry name" value="Terpenoid synthases"/>
    <property type="match status" value="1"/>
</dbReference>
<keyword evidence="8" id="KW-1185">Reference proteome</keyword>
<evidence type="ECO:0000256" key="3">
    <source>
        <dbReference type="ARBA" id="ARBA00022679"/>
    </source>
</evidence>
<evidence type="ECO:0000256" key="6">
    <source>
        <dbReference type="RuleBase" id="RU004466"/>
    </source>
</evidence>
<evidence type="ECO:0000313" key="8">
    <source>
        <dbReference type="Proteomes" id="UP001221302"/>
    </source>
</evidence>
<dbReference type="GO" id="GO:0046872">
    <property type="term" value="F:metal ion binding"/>
    <property type="evidence" value="ECO:0007669"/>
    <property type="project" value="UniProtKB-KW"/>
</dbReference>
<name>A0AAE3NYG9_9BACT</name>
<protein>
    <submittedName>
        <fullName evidence="7">Polyprenyl synthetase family protein</fullName>
    </submittedName>
</protein>
<proteinExistence type="inferred from homology"/>
<evidence type="ECO:0000256" key="5">
    <source>
        <dbReference type="ARBA" id="ARBA00022842"/>
    </source>
</evidence>
<accession>A0AAE3NYG9</accession>
<dbReference type="Gene3D" id="1.10.600.10">
    <property type="entry name" value="Farnesyl Diphosphate Synthase"/>
    <property type="match status" value="1"/>
</dbReference>
<evidence type="ECO:0000256" key="4">
    <source>
        <dbReference type="ARBA" id="ARBA00022723"/>
    </source>
</evidence>
<reference evidence="7" key="1">
    <citation type="submission" date="2023-03" db="EMBL/GenBank/DDBJ databases">
        <title>Stygiobacter electus gen. nov., sp. nov., facultatively anaerobic thermotolerant bacterium of the class Ignavibacteria from a well of Yessentuki mineral water deposit.</title>
        <authorList>
            <person name="Podosokorskaya O.A."/>
            <person name="Elcheninov A.G."/>
            <person name="Petrova N.F."/>
            <person name="Zavarzina D.G."/>
            <person name="Kublanov I.V."/>
            <person name="Merkel A.Y."/>
        </authorList>
    </citation>
    <scope>NUCLEOTIDE SEQUENCE</scope>
    <source>
        <strain evidence="7">09-Me</strain>
    </source>
</reference>
<dbReference type="RefSeq" id="WP_321536182.1">
    <property type="nucleotide sequence ID" value="NZ_JARGDL010000013.1"/>
</dbReference>
<dbReference type="InterPro" id="IPR008949">
    <property type="entry name" value="Isoprenoid_synthase_dom_sf"/>
</dbReference>
<keyword evidence="5" id="KW-0460">Magnesium</keyword>
<dbReference type="GO" id="GO:0004659">
    <property type="term" value="F:prenyltransferase activity"/>
    <property type="evidence" value="ECO:0007669"/>
    <property type="project" value="InterPro"/>
</dbReference>
<comment type="cofactor">
    <cofactor evidence="1">
        <name>Mg(2+)</name>
        <dbReference type="ChEBI" id="CHEBI:18420"/>
    </cofactor>
</comment>
<dbReference type="PROSITE" id="PS00723">
    <property type="entry name" value="POLYPRENYL_SYNTHASE_1"/>
    <property type="match status" value="1"/>
</dbReference>
<dbReference type="InterPro" id="IPR000092">
    <property type="entry name" value="Polyprenyl_synt"/>
</dbReference>
<dbReference type="Proteomes" id="UP001221302">
    <property type="component" value="Unassembled WGS sequence"/>
</dbReference>
<keyword evidence="4" id="KW-0479">Metal-binding</keyword>
<evidence type="ECO:0000256" key="2">
    <source>
        <dbReference type="ARBA" id="ARBA00006706"/>
    </source>
</evidence>
<dbReference type="CDD" id="cd00685">
    <property type="entry name" value="Trans_IPPS_HT"/>
    <property type="match status" value="1"/>
</dbReference>
<keyword evidence="3 6" id="KW-0808">Transferase</keyword>
<dbReference type="SFLD" id="SFLDS00005">
    <property type="entry name" value="Isoprenoid_Synthase_Type_I"/>
    <property type="match status" value="1"/>
</dbReference>
<organism evidence="7 8">
    <name type="scientific">Stygiobacter electus</name>
    <dbReference type="NCBI Taxonomy" id="3032292"/>
    <lineage>
        <taxon>Bacteria</taxon>
        <taxon>Pseudomonadati</taxon>
        <taxon>Ignavibacteriota</taxon>
        <taxon>Ignavibacteria</taxon>
        <taxon>Ignavibacteriales</taxon>
        <taxon>Melioribacteraceae</taxon>
        <taxon>Stygiobacter</taxon>
    </lineage>
</organism>
<dbReference type="PROSITE" id="PS00444">
    <property type="entry name" value="POLYPRENYL_SYNTHASE_2"/>
    <property type="match status" value="1"/>
</dbReference>
<comment type="caution">
    <text evidence="7">The sequence shown here is derived from an EMBL/GenBank/DDBJ whole genome shotgun (WGS) entry which is preliminary data.</text>
</comment>
<dbReference type="GO" id="GO:0008299">
    <property type="term" value="P:isoprenoid biosynthetic process"/>
    <property type="evidence" value="ECO:0007669"/>
    <property type="project" value="InterPro"/>
</dbReference>
<dbReference type="AlphaFoldDB" id="A0AAE3NYG9"/>
<dbReference type="PANTHER" id="PTHR12001:SF69">
    <property type="entry name" value="ALL TRANS-POLYPRENYL-DIPHOSPHATE SYNTHASE PDSS1"/>
    <property type="match status" value="1"/>
</dbReference>
<dbReference type="EMBL" id="JARGDL010000013">
    <property type="protein sequence ID" value="MDF1612411.1"/>
    <property type="molecule type" value="Genomic_DNA"/>
</dbReference>
<evidence type="ECO:0000313" key="7">
    <source>
        <dbReference type="EMBL" id="MDF1612411.1"/>
    </source>
</evidence>
<sequence length="326" mass="36953">MRNLNLSEITQIVNNELEIFNHKFQGSIWSENKIVNIIIKYLLKQKGKRIRPLLVILSSKIIGNVTDRTYRGATLVELLHTATLVHDDVVDEAETRRGFPSINAVWKNKAAVLIGDYLLAKGLMLAVDGNDFDFLKVITNTVKRMSEGELLQSSKTRKLNNDEETYYKIISDKTASLISTCCEIGARSVTNDETKILAMKNYGENLGMAFQIRDDILDYIGKKSLLGKPLGGDIREKKLTLPLIFALKNSNQDVSKIILSLMKKNEKDINVDKVIDFVKNNGGIEYSEKVSKEYGQKAKEQLNIFHDSQIKNSLLELVDFILERKK</sequence>
<dbReference type="InterPro" id="IPR033749">
    <property type="entry name" value="Polyprenyl_synt_CS"/>
</dbReference>
<evidence type="ECO:0000256" key="1">
    <source>
        <dbReference type="ARBA" id="ARBA00001946"/>
    </source>
</evidence>
<gene>
    <name evidence="7" type="ORF">P0M35_09630</name>
</gene>
<comment type="similarity">
    <text evidence="2 6">Belongs to the FPP/GGPP synthase family.</text>
</comment>
<dbReference type="PANTHER" id="PTHR12001">
    <property type="entry name" value="GERANYLGERANYL PYROPHOSPHATE SYNTHASE"/>
    <property type="match status" value="1"/>
</dbReference>